<organism evidence="6 7">
    <name type="scientific">Candidatus Ishikawaella capsulata Mpkobe</name>
    <dbReference type="NCBI Taxonomy" id="476281"/>
    <lineage>
        <taxon>Bacteria</taxon>
        <taxon>Pseudomonadati</taxon>
        <taxon>Pseudomonadota</taxon>
        <taxon>Gammaproteobacteria</taxon>
        <taxon>Enterobacterales</taxon>
        <taxon>Enterobacteriaceae</taxon>
        <taxon>Candidatus Ishikawella</taxon>
    </lineage>
</organism>
<dbReference type="HOGENOM" id="CLU_066245_0_0_6"/>
<dbReference type="PANTHER" id="PTHR23407">
    <property type="entry name" value="ATPASE INHIBITOR/5-FORMYLTETRAHYDROFOLATE CYCLO-LIGASE"/>
    <property type="match status" value="1"/>
</dbReference>
<evidence type="ECO:0000256" key="4">
    <source>
        <dbReference type="PIRSR" id="PIRSR006806-1"/>
    </source>
</evidence>
<keyword evidence="5" id="KW-0479">Metal-binding</keyword>
<comment type="cofactor">
    <cofactor evidence="5">
        <name>Mg(2+)</name>
        <dbReference type="ChEBI" id="CHEBI:18420"/>
    </cofactor>
</comment>
<feature type="binding site" evidence="4">
    <location>
        <position position="64"/>
    </location>
    <ligand>
        <name>substrate</name>
    </ligand>
</feature>
<keyword evidence="3 4" id="KW-0067">ATP-binding</keyword>
<evidence type="ECO:0000256" key="1">
    <source>
        <dbReference type="ARBA" id="ARBA00010638"/>
    </source>
</evidence>
<evidence type="ECO:0000256" key="3">
    <source>
        <dbReference type="ARBA" id="ARBA00022840"/>
    </source>
</evidence>
<dbReference type="GO" id="GO:0046872">
    <property type="term" value="F:metal ion binding"/>
    <property type="evidence" value="ECO:0007669"/>
    <property type="project" value="UniProtKB-KW"/>
</dbReference>
<reference evidence="6 7" key="1">
    <citation type="journal article" date="2011" name="Genome Biol. Evol.">
        <title>Reductive evolution of bacterial genome in insect gut environment.</title>
        <authorList>
            <person name="Nikoh N."/>
            <person name="Hosokawa T."/>
            <person name="Ohshima K."/>
            <person name="Hattori M."/>
            <person name="Fukatsu T."/>
        </authorList>
    </citation>
    <scope>NUCLEOTIDE SEQUENCE [LARGE SCALE GENOMIC DNA]</scope>
    <source>
        <strain evidence="6 7">Mpkobe</strain>
    </source>
</reference>
<dbReference type="EC" id="6.3.3.2" evidence="5"/>
<dbReference type="GO" id="GO:0035999">
    <property type="term" value="P:tetrahydrofolate interconversion"/>
    <property type="evidence" value="ECO:0007669"/>
    <property type="project" value="TreeGrafter"/>
</dbReference>
<comment type="catalytic activity">
    <reaction evidence="5">
        <text>(6S)-5-formyl-5,6,7,8-tetrahydrofolate + ATP = (6R)-5,10-methenyltetrahydrofolate + ADP + phosphate</text>
        <dbReference type="Rhea" id="RHEA:10488"/>
        <dbReference type="ChEBI" id="CHEBI:30616"/>
        <dbReference type="ChEBI" id="CHEBI:43474"/>
        <dbReference type="ChEBI" id="CHEBI:57455"/>
        <dbReference type="ChEBI" id="CHEBI:57457"/>
        <dbReference type="ChEBI" id="CHEBI:456216"/>
        <dbReference type="EC" id="6.3.3.2"/>
    </reaction>
</comment>
<keyword evidence="2 4" id="KW-0547">Nucleotide-binding</keyword>
<dbReference type="Pfam" id="PF01812">
    <property type="entry name" value="5-FTHF_cyc-lig"/>
    <property type="match status" value="1"/>
</dbReference>
<comment type="similarity">
    <text evidence="1 5">Belongs to the 5-formyltetrahydrofolate cyclo-ligase family.</text>
</comment>
<dbReference type="Proteomes" id="UP000061704">
    <property type="component" value="Chromosome"/>
</dbReference>
<dbReference type="PIRSF" id="PIRSF006806">
    <property type="entry name" value="FTHF_cligase"/>
    <property type="match status" value="1"/>
</dbReference>
<dbReference type="NCBIfam" id="TIGR02727">
    <property type="entry name" value="MTHFS_bact"/>
    <property type="match status" value="1"/>
</dbReference>
<accession>C5WCF5</accession>
<feature type="binding site" evidence="4">
    <location>
        <begin position="18"/>
        <end position="22"/>
    </location>
    <ligand>
        <name>ATP</name>
        <dbReference type="ChEBI" id="CHEBI:30616"/>
    </ligand>
</feature>
<dbReference type="InterPro" id="IPR002698">
    <property type="entry name" value="FTHF_cligase"/>
</dbReference>
<dbReference type="EMBL" id="AP010872">
    <property type="protein sequence ID" value="BAH83011.1"/>
    <property type="molecule type" value="Genomic_DNA"/>
</dbReference>
<dbReference type="GO" id="GO:0009396">
    <property type="term" value="P:folic acid-containing compound biosynthetic process"/>
    <property type="evidence" value="ECO:0007669"/>
    <property type="project" value="TreeGrafter"/>
</dbReference>
<dbReference type="GO" id="GO:0005524">
    <property type="term" value="F:ATP binding"/>
    <property type="evidence" value="ECO:0007669"/>
    <property type="project" value="UniProtKB-KW"/>
</dbReference>
<keyword evidence="5" id="KW-0460">Magnesium</keyword>
<dbReference type="STRING" id="476281.ICMP_150"/>
<feature type="binding site" evidence="4">
    <location>
        <position position="69"/>
    </location>
    <ligand>
        <name>substrate</name>
    </ligand>
</feature>
<gene>
    <name evidence="6" type="primary">ygfA</name>
    <name evidence="6" type="ORF">ICMP_150</name>
</gene>
<evidence type="ECO:0000256" key="5">
    <source>
        <dbReference type="RuleBase" id="RU361279"/>
    </source>
</evidence>
<keyword evidence="6" id="KW-0436">Ligase</keyword>
<dbReference type="KEGG" id="icp:ICMP_150"/>
<dbReference type="SUPFAM" id="SSF100950">
    <property type="entry name" value="NagB/RpiA/CoA transferase-like"/>
    <property type="match status" value="1"/>
</dbReference>
<dbReference type="InterPro" id="IPR037171">
    <property type="entry name" value="NagB/RpiA_transferase-like"/>
</dbReference>
<evidence type="ECO:0000256" key="2">
    <source>
        <dbReference type="ARBA" id="ARBA00022741"/>
    </source>
</evidence>
<protein>
    <recommendedName>
        <fullName evidence="5">5-formyltetrahydrofolate cyclo-ligase</fullName>
        <ecNumber evidence="5">6.3.3.2</ecNumber>
    </recommendedName>
</protein>
<feature type="binding site" evidence="4">
    <location>
        <begin position="149"/>
        <end position="157"/>
    </location>
    <ligand>
        <name>ATP</name>
        <dbReference type="ChEBI" id="CHEBI:30616"/>
    </ligand>
</feature>
<dbReference type="PANTHER" id="PTHR23407:SF1">
    <property type="entry name" value="5-FORMYLTETRAHYDROFOLATE CYCLO-LIGASE"/>
    <property type="match status" value="1"/>
</dbReference>
<dbReference type="AlphaFoldDB" id="C5WCF5"/>
<sequence length="205" mass="23855">MIFNLYGIFMSDSYLSNRNSIRQKMRSLRNSINAKQQQKITKLLIKKLVSYLPIIQAKKIAIFLSIDGEPNTKPLIKVLLEENKQIFLPVIKSYVENDLIFINYTPKTPLILNTFGILEPIINKDNILNLSDLDVMLVPLVAFDRKGQRLGMGRGYYDRTLQNWQKYNFLPIGIAHDFQLVEKLPTAKWDIPLPIIITPSHIWQW</sequence>
<keyword evidence="7" id="KW-1185">Reference proteome</keyword>
<proteinExistence type="inferred from homology"/>
<name>C5WCF5_9ENTR</name>
<evidence type="ECO:0000313" key="6">
    <source>
        <dbReference type="EMBL" id="BAH83011.1"/>
    </source>
</evidence>
<dbReference type="InterPro" id="IPR024185">
    <property type="entry name" value="FTHF_cligase-like_sf"/>
</dbReference>
<evidence type="ECO:0000313" key="7">
    <source>
        <dbReference type="Proteomes" id="UP000061704"/>
    </source>
</evidence>
<dbReference type="Gene3D" id="3.40.50.10420">
    <property type="entry name" value="NagB/RpiA/CoA transferase-like"/>
    <property type="match status" value="1"/>
</dbReference>
<dbReference type="GO" id="GO:0030272">
    <property type="term" value="F:5-formyltetrahydrofolate cyclo-ligase activity"/>
    <property type="evidence" value="ECO:0007669"/>
    <property type="project" value="UniProtKB-EC"/>
</dbReference>